<dbReference type="RefSeq" id="WP_142154130.1">
    <property type="nucleotide sequence ID" value="NZ_CP157353.1"/>
</dbReference>
<proteinExistence type="predicted"/>
<dbReference type="Gene3D" id="3.10.380.20">
    <property type="entry name" value="Novel toxin 21 (CdiA), C-terminal domain"/>
    <property type="match status" value="1"/>
</dbReference>
<dbReference type="EMBL" id="CP157353">
    <property type="protein sequence ID" value="XBM04685.1"/>
    <property type="molecule type" value="Genomic_DNA"/>
</dbReference>
<name>A0AAU7FIQ6_9BACI</name>
<reference evidence="2" key="1">
    <citation type="submission" date="2024-05" db="EMBL/GenBank/DDBJ databases">
        <authorList>
            <person name="Liu Z."/>
        </authorList>
    </citation>
    <scope>NUCLEOTIDE SEQUENCE</scope>
    <source>
        <strain evidence="2">BS1807G30</strain>
    </source>
</reference>
<organism evidence="2">
    <name type="scientific">Bacillus sp. BS1807G30</name>
    <dbReference type="NCBI Taxonomy" id="3153756"/>
    <lineage>
        <taxon>Bacteria</taxon>
        <taxon>Bacillati</taxon>
        <taxon>Bacillota</taxon>
        <taxon>Bacilli</taxon>
        <taxon>Bacillales</taxon>
        <taxon>Bacillaceae</taxon>
        <taxon>Bacillus</taxon>
    </lineage>
</organism>
<evidence type="ECO:0000259" key="1">
    <source>
        <dbReference type="Pfam" id="PF15526"/>
    </source>
</evidence>
<dbReference type="NCBIfam" id="NF038340">
    <property type="entry name" value="SAR2788_fam"/>
    <property type="match status" value="1"/>
</dbReference>
<accession>A0AAU7FIQ6</accession>
<dbReference type="AlphaFoldDB" id="A0AAU7FIQ6"/>
<protein>
    <submittedName>
        <fullName evidence="2">SAR2788 family putative toxin</fullName>
    </submittedName>
</protein>
<dbReference type="InterPro" id="IPR038181">
    <property type="entry name" value="Ntox21_sf"/>
</dbReference>
<sequence>MKKYFISLIVLALFTAYIPTGFVIAHDLEKMSDNIAGTHKNTDQIYLEKDESKDFSNDNVATKQFTEDNIDTFVSTLDTKEIYLKSVIDYNNETGLITANALLKDKYGNDIEKDFSIIILSANSSDLKAIFIDQETGEQYTVDTDQMTASILPLVGVLVGFIAKQGLKQAIKKWGPNVIRTMVKSSETVAKVVAKQLGYSATNYISKGAKVYKRGKGKGPKYITRDNDGHNGGTWKGASTVKNLASKKTRSGTYDAELRRIGD</sequence>
<gene>
    <name evidence="2" type="ORF">ABG082_02655</name>
</gene>
<dbReference type="Pfam" id="PF15526">
    <property type="entry name" value="Ntox21"/>
    <property type="match status" value="1"/>
</dbReference>
<dbReference type="InterPro" id="IPR028190">
    <property type="entry name" value="Ntox21"/>
</dbReference>
<dbReference type="CDD" id="cd20685">
    <property type="entry name" value="CdiA-CT_Ecl_RNase-like"/>
    <property type="match status" value="1"/>
</dbReference>
<feature type="domain" description="Novel toxin 21" evidence="1">
    <location>
        <begin position="193"/>
        <end position="263"/>
    </location>
</feature>
<evidence type="ECO:0000313" key="2">
    <source>
        <dbReference type="EMBL" id="XBM04685.1"/>
    </source>
</evidence>